<dbReference type="InterPro" id="IPR011992">
    <property type="entry name" value="EF-hand-dom_pair"/>
</dbReference>
<dbReference type="Gene3D" id="1.10.238.10">
    <property type="entry name" value="EF-hand"/>
    <property type="match status" value="1"/>
</dbReference>
<organism evidence="2 3">
    <name type="scientific">Paraburkholderia terricola</name>
    <dbReference type="NCBI Taxonomy" id="169427"/>
    <lineage>
        <taxon>Bacteria</taxon>
        <taxon>Pseudomonadati</taxon>
        <taxon>Pseudomonadota</taxon>
        <taxon>Betaproteobacteria</taxon>
        <taxon>Burkholderiales</taxon>
        <taxon>Burkholderiaceae</taxon>
        <taxon>Paraburkholderia</taxon>
    </lineage>
</organism>
<dbReference type="SUPFAM" id="SSF47473">
    <property type="entry name" value="EF-hand"/>
    <property type="match status" value="1"/>
</dbReference>
<proteinExistence type="predicted"/>
<accession>A0A1M6XP39</accession>
<evidence type="ECO:0000313" key="2">
    <source>
        <dbReference type="EMBL" id="SHL07747.1"/>
    </source>
</evidence>
<dbReference type="EMBL" id="FRAB01000058">
    <property type="protein sequence ID" value="SHL07747.1"/>
    <property type="molecule type" value="Genomic_DNA"/>
</dbReference>
<dbReference type="InterPro" id="IPR002048">
    <property type="entry name" value="EF_hand_dom"/>
</dbReference>
<name>A0A1M6XP39_9BURK</name>
<reference evidence="2 3" key="1">
    <citation type="submission" date="2016-11" db="EMBL/GenBank/DDBJ databases">
        <authorList>
            <person name="Jaros S."/>
            <person name="Januszkiewicz K."/>
            <person name="Wedrychowicz H."/>
        </authorList>
    </citation>
    <scope>NUCLEOTIDE SEQUENCE [LARGE SCALE GENOMIC DNA]</scope>
    <source>
        <strain evidence="2 3">LMG 20594</strain>
    </source>
</reference>
<sequence length="88" mass="9653">MKRAGLAIDAADKLFKAFDSSGDSQLTVSEYVDGVNDSIRAGNELFNTLMHSYTQDPNGGMQKSAIDRFLKSGEDVASAYWKNARQTE</sequence>
<dbReference type="PROSITE" id="PS50222">
    <property type="entry name" value="EF_HAND_2"/>
    <property type="match status" value="1"/>
</dbReference>
<protein>
    <recommendedName>
        <fullName evidence="1">EF-hand domain-containing protein</fullName>
    </recommendedName>
</protein>
<feature type="domain" description="EF-hand" evidence="1">
    <location>
        <begin position="6"/>
        <end position="41"/>
    </location>
</feature>
<gene>
    <name evidence="2" type="ORF">SAMN05192548_10585</name>
</gene>
<evidence type="ECO:0000259" key="1">
    <source>
        <dbReference type="PROSITE" id="PS50222"/>
    </source>
</evidence>
<dbReference type="Proteomes" id="UP000184395">
    <property type="component" value="Unassembled WGS sequence"/>
</dbReference>
<evidence type="ECO:0000313" key="3">
    <source>
        <dbReference type="Proteomes" id="UP000184395"/>
    </source>
</evidence>
<dbReference type="AlphaFoldDB" id="A0A1M6XP39"/>
<dbReference type="GO" id="GO:0005509">
    <property type="term" value="F:calcium ion binding"/>
    <property type="evidence" value="ECO:0007669"/>
    <property type="project" value="InterPro"/>
</dbReference>